<dbReference type="Proteomes" id="UP000694383">
    <property type="component" value="Unplaced"/>
</dbReference>
<dbReference type="InterPro" id="IPR036871">
    <property type="entry name" value="PX_dom_sf"/>
</dbReference>
<dbReference type="Ensembl" id="ENSOSIT00000008254.1">
    <property type="protein sequence ID" value="ENSOSIP00000007729.1"/>
    <property type="gene ID" value="ENSOSIG00000005080.1"/>
</dbReference>
<dbReference type="InterPro" id="IPR001683">
    <property type="entry name" value="PX_dom"/>
</dbReference>
<organism evidence="2 3">
    <name type="scientific">Oryzias sinensis</name>
    <name type="common">Chinese medaka</name>
    <dbReference type="NCBI Taxonomy" id="183150"/>
    <lineage>
        <taxon>Eukaryota</taxon>
        <taxon>Metazoa</taxon>
        <taxon>Chordata</taxon>
        <taxon>Craniata</taxon>
        <taxon>Vertebrata</taxon>
        <taxon>Euteleostomi</taxon>
        <taxon>Actinopterygii</taxon>
        <taxon>Neopterygii</taxon>
        <taxon>Teleostei</taxon>
        <taxon>Neoteleostei</taxon>
        <taxon>Acanthomorphata</taxon>
        <taxon>Ovalentaria</taxon>
        <taxon>Atherinomorphae</taxon>
        <taxon>Beloniformes</taxon>
        <taxon>Adrianichthyidae</taxon>
        <taxon>Oryziinae</taxon>
        <taxon>Oryzias</taxon>
    </lineage>
</organism>
<dbReference type="Gene3D" id="3.30.1520.10">
    <property type="entry name" value="Phox-like domain"/>
    <property type="match status" value="1"/>
</dbReference>
<protein>
    <recommendedName>
        <fullName evidence="1">PX domain-containing protein</fullName>
    </recommendedName>
</protein>
<sequence>AGVCNDHGKTYALYTITVFRRNSDGNEDCWITYRRYSDFHDFHMRIICNRYSLNTFIRKKTFNNMDRDFLEKRKKDLNAYLQVRTFGHPCFFIDLTTFSNNYWNTKLVSQAH</sequence>
<dbReference type="Pfam" id="PF00787">
    <property type="entry name" value="PX"/>
    <property type="match status" value="1"/>
</dbReference>
<feature type="domain" description="PX" evidence="1">
    <location>
        <begin position="1"/>
        <end position="112"/>
    </location>
</feature>
<dbReference type="PANTHER" id="PTHR22775:SF3">
    <property type="entry name" value="SORTING NEXIN-13"/>
    <property type="match status" value="1"/>
</dbReference>
<dbReference type="PANTHER" id="PTHR22775">
    <property type="entry name" value="SORTING NEXIN"/>
    <property type="match status" value="1"/>
</dbReference>
<keyword evidence="3" id="KW-1185">Reference proteome</keyword>
<dbReference type="GO" id="GO:0035091">
    <property type="term" value="F:phosphatidylinositol binding"/>
    <property type="evidence" value="ECO:0007669"/>
    <property type="project" value="InterPro"/>
</dbReference>
<dbReference type="PROSITE" id="PS50195">
    <property type="entry name" value="PX"/>
    <property type="match status" value="1"/>
</dbReference>
<name>A0A8C7X5F7_9TELE</name>
<dbReference type="AlphaFoldDB" id="A0A8C7X5F7"/>
<reference evidence="2" key="1">
    <citation type="submission" date="2025-08" db="UniProtKB">
        <authorList>
            <consortium name="Ensembl"/>
        </authorList>
    </citation>
    <scope>IDENTIFICATION</scope>
</reference>
<evidence type="ECO:0000259" key="1">
    <source>
        <dbReference type="PROSITE" id="PS50195"/>
    </source>
</evidence>
<dbReference type="GO" id="GO:0005769">
    <property type="term" value="C:early endosome"/>
    <property type="evidence" value="ECO:0007669"/>
    <property type="project" value="TreeGrafter"/>
</dbReference>
<evidence type="ECO:0000313" key="2">
    <source>
        <dbReference type="Ensembl" id="ENSOSIP00000007729.1"/>
    </source>
</evidence>
<reference evidence="2" key="2">
    <citation type="submission" date="2025-09" db="UniProtKB">
        <authorList>
            <consortium name="Ensembl"/>
        </authorList>
    </citation>
    <scope>IDENTIFICATION</scope>
</reference>
<evidence type="ECO:0000313" key="3">
    <source>
        <dbReference type="Proteomes" id="UP000694383"/>
    </source>
</evidence>
<proteinExistence type="predicted"/>
<dbReference type="SUPFAM" id="SSF64268">
    <property type="entry name" value="PX domain"/>
    <property type="match status" value="1"/>
</dbReference>
<accession>A0A8C7X5F7</accession>